<feature type="compositionally biased region" description="Polar residues" evidence="2">
    <location>
        <begin position="177"/>
        <end position="189"/>
    </location>
</feature>
<dbReference type="Proteomes" id="UP001163046">
    <property type="component" value="Unassembled WGS sequence"/>
</dbReference>
<evidence type="ECO:0000256" key="1">
    <source>
        <dbReference type="SAM" id="Coils"/>
    </source>
</evidence>
<dbReference type="Gene3D" id="1.10.287.1490">
    <property type="match status" value="1"/>
</dbReference>
<protein>
    <submittedName>
        <fullName evidence="3">Uncharacterized protein</fullName>
    </submittedName>
</protein>
<evidence type="ECO:0000256" key="2">
    <source>
        <dbReference type="SAM" id="MobiDB-lite"/>
    </source>
</evidence>
<accession>A0A9W9ZLF7</accession>
<keyword evidence="4" id="KW-1185">Reference proteome</keyword>
<sequence>MKCLKETAKRNDGEKDKDEMEQELIKTKKQKDEAKKTCEDLASKLSHAYADLEQAKSSVNNPDLASVNRQEEISTLQEKVTSLERERENVEDDLDEREAEIDELKKKIEQLDTNSKEKDKEILNYKTKLDFVNEEIKTLRIEKDKENQSGKLREAEAEFDKRMKDYESMAGKLTKEVSSLQGKLSAANQRNKDLEGKVKSSMQASHDHSILETEIVVRSENQLEYAPVNFGEELEKEQQIGSGEKNGQAGDILLGNESERNLSLKEDFEELKMLSEEIEMKLAKEREKNRALEDELEEFEIEKRRGLKLYRELEEECNRLKEELNDSESSQNQVDIRLLEKLRTRLKK</sequence>
<feature type="coiled-coil region" evidence="1">
    <location>
        <begin position="268"/>
        <end position="333"/>
    </location>
</feature>
<feature type="region of interest" description="Disordered" evidence="2">
    <location>
        <begin position="177"/>
        <end position="207"/>
    </location>
</feature>
<comment type="caution">
    <text evidence="3">The sequence shown here is derived from an EMBL/GenBank/DDBJ whole genome shotgun (WGS) entry which is preliminary data.</text>
</comment>
<reference evidence="3" key="1">
    <citation type="submission" date="2023-01" db="EMBL/GenBank/DDBJ databases">
        <title>Genome assembly of the deep-sea coral Lophelia pertusa.</title>
        <authorList>
            <person name="Herrera S."/>
            <person name="Cordes E."/>
        </authorList>
    </citation>
    <scope>NUCLEOTIDE SEQUENCE</scope>
    <source>
        <strain evidence="3">USNM1676648</strain>
        <tissue evidence="3">Polyp</tissue>
    </source>
</reference>
<evidence type="ECO:0000313" key="3">
    <source>
        <dbReference type="EMBL" id="KAJ7383691.1"/>
    </source>
</evidence>
<gene>
    <name evidence="3" type="ORF">OS493_026221</name>
</gene>
<dbReference type="AlphaFoldDB" id="A0A9W9ZLF7"/>
<feature type="region of interest" description="Disordered" evidence="2">
    <location>
        <begin position="1"/>
        <end position="21"/>
    </location>
</feature>
<proteinExistence type="predicted"/>
<organism evidence="3 4">
    <name type="scientific">Desmophyllum pertusum</name>
    <dbReference type="NCBI Taxonomy" id="174260"/>
    <lineage>
        <taxon>Eukaryota</taxon>
        <taxon>Metazoa</taxon>
        <taxon>Cnidaria</taxon>
        <taxon>Anthozoa</taxon>
        <taxon>Hexacorallia</taxon>
        <taxon>Scleractinia</taxon>
        <taxon>Caryophylliina</taxon>
        <taxon>Caryophylliidae</taxon>
        <taxon>Desmophyllum</taxon>
    </lineage>
</organism>
<evidence type="ECO:0000313" key="4">
    <source>
        <dbReference type="Proteomes" id="UP001163046"/>
    </source>
</evidence>
<feature type="region of interest" description="Disordered" evidence="2">
    <location>
        <begin position="228"/>
        <end position="256"/>
    </location>
</feature>
<keyword evidence="1" id="KW-0175">Coiled coil</keyword>
<name>A0A9W9ZLF7_9CNID</name>
<dbReference type="EMBL" id="MU825895">
    <property type="protein sequence ID" value="KAJ7383691.1"/>
    <property type="molecule type" value="Genomic_DNA"/>
</dbReference>